<evidence type="ECO:0000313" key="2">
    <source>
        <dbReference type="Proteomes" id="UP000198802"/>
    </source>
</evidence>
<dbReference type="AlphaFoldDB" id="A0A0S4R149"/>
<organism evidence="1 2">
    <name type="scientific">Parafrankia irregularis</name>
    <dbReference type="NCBI Taxonomy" id="795642"/>
    <lineage>
        <taxon>Bacteria</taxon>
        <taxon>Bacillati</taxon>
        <taxon>Actinomycetota</taxon>
        <taxon>Actinomycetes</taxon>
        <taxon>Frankiales</taxon>
        <taxon>Frankiaceae</taxon>
        <taxon>Parafrankia</taxon>
    </lineage>
</organism>
<dbReference type="RefSeq" id="WP_091287447.1">
    <property type="nucleotide sequence ID" value="NZ_FAOZ01000071.1"/>
</dbReference>
<proteinExistence type="predicted"/>
<dbReference type="Proteomes" id="UP000198802">
    <property type="component" value="Unassembled WGS sequence"/>
</dbReference>
<reference evidence="2" key="1">
    <citation type="submission" date="2015-11" db="EMBL/GenBank/DDBJ databases">
        <authorList>
            <person name="Varghese N."/>
        </authorList>
    </citation>
    <scope>NUCLEOTIDE SEQUENCE [LARGE SCALE GENOMIC DNA]</scope>
    <source>
        <strain evidence="2">DSM 45899</strain>
    </source>
</reference>
<keyword evidence="1" id="KW-0808">Transferase</keyword>
<name>A0A0S4R149_9ACTN</name>
<protein>
    <submittedName>
        <fullName evidence="1">Glycosyl transferases group 1</fullName>
    </submittedName>
</protein>
<evidence type="ECO:0000313" key="1">
    <source>
        <dbReference type="EMBL" id="CUU61268.1"/>
    </source>
</evidence>
<dbReference type="GO" id="GO:0016740">
    <property type="term" value="F:transferase activity"/>
    <property type="evidence" value="ECO:0007669"/>
    <property type="project" value="UniProtKB-KW"/>
</dbReference>
<accession>A0A0S4R149</accession>
<dbReference type="EMBL" id="FAOZ01000071">
    <property type="protein sequence ID" value="CUU61268.1"/>
    <property type="molecule type" value="Genomic_DNA"/>
</dbReference>
<sequence length="413" mass="44513">MITAFIETHAGQEGGHVPQALVELTRAAVSRGDTALVVALDGIAPGTLQAVEGAGAMLLTRTSDTDLLGRIALFAGAGLGYLSRLGVRAVAGRPLPLTVRRLPHQITLVRRCLVEVASLRAAKSQAPRCLVPVILTASEALHAMTGMLAGIDHLRIIHEVYTTEDAPVRLLGRLARRSGTRVLAVATTPAVRTDLARQFPDLATAVHPFTILLEKGAPDDRERHAARQHFGIAAHETVLAMVGGWWGHKDPRTVCDALALLTRETHLIVAGSPLDTDILDTFASLPHVHLHLLHRTLTTDQVRMVYAASNATVVSRLPGVGKESGLVMDAVRYGVPLIVSDNDPDLTAQLTDQPWARIFRASNPADLARQLDNLGTMPRPTRDAADLLGMRTADEQLNDLHRLHTAFTEGVRR</sequence>
<dbReference type="SUPFAM" id="SSF53756">
    <property type="entry name" value="UDP-Glycosyltransferase/glycogen phosphorylase"/>
    <property type="match status" value="1"/>
</dbReference>
<dbReference type="Gene3D" id="3.40.50.2000">
    <property type="entry name" value="Glycogen Phosphorylase B"/>
    <property type="match status" value="1"/>
</dbReference>
<keyword evidence="2" id="KW-1185">Reference proteome</keyword>
<gene>
    <name evidence="1" type="ORF">Ga0074812_1713</name>
</gene>